<evidence type="ECO:0000256" key="1">
    <source>
        <dbReference type="SAM" id="MobiDB-lite"/>
    </source>
</evidence>
<feature type="region of interest" description="Disordered" evidence="1">
    <location>
        <begin position="283"/>
        <end position="304"/>
    </location>
</feature>
<name>A0A931IBL6_9NOCA</name>
<dbReference type="AlphaFoldDB" id="A0A931IBL6"/>
<reference evidence="2" key="1">
    <citation type="submission" date="2020-11" db="EMBL/GenBank/DDBJ databases">
        <title>Nocardia NEAU-351.nov., a novel actinomycete isolated from the cow dung.</title>
        <authorList>
            <person name="Zhang X."/>
        </authorList>
    </citation>
    <scope>NUCLEOTIDE SEQUENCE</scope>
    <source>
        <strain evidence="2">NEAU-351</strain>
    </source>
</reference>
<proteinExistence type="predicted"/>
<accession>A0A931IBL6</accession>
<dbReference type="Proteomes" id="UP000655751">
    <property type="component" value="Unassembled WGS sequence"/>
</dbReference>
<feature type="region of interest" description="Disordered" evidence="1">
    <location>
        <begin position="324"/>
        <end position="353"/>
    </location>
</feature>
<comment type="caution">
    <text evidence="2">The sequence shown here is derived from an EMBL/GenBank/DDBJ whole genome shotgun (WGS) entry which is preliminary data.</text>
</comment>
<evidence type="ECO:0000313" key="3">
    <source>
        <dbReference type="Proteomes" id="UP000655751"/>
    </source>
</evidence>
<dbReference type="RefSeq" id="WP_196149913.1">
    <property type="nucleotide sequence ID" value="NZ_JADMLG010000005.1"/>
</dbReference>
<gene>
    <name evidence="2" type="ORF">IT779_15010</name>
</gene>
<evidence type="ECO:0000313" key="2">
    <source>
        <dbReference type="EMBL" id="MBH0777586.1"/>
    </source>
</evidence>
<dbReference type="EMBL" id="JADMLG010000005">
    <property type="protein sequence ID" value="MBH0777586.1"/>
    <property type="molecule type" value="Genomic_DNA"/>
</dbReference>
<protein>
    <submittedName>
        <fullName evidence="2">Uncharacterized protein</fullName>
    </submittedName>
</protein>
<sequence length="434" mass="41995">MNPPPLDQSVVELLRGSALAPMIDRPVNDILKDIGLGPLPQLPSLPPLPELPPLPVIDLSALFRPLTDMASGFGTGAIGGGPGPDPTQVLQSVTSALTTAMSLGTTALSAVMQLWQSAAAMQAAEKATAAQQNGAELAAQGTEEKAVLGTAATSVATGGAEMTQVISKFVSTVAATAPFLALPGGQAFLAAATAEAIAEGVAVVTKTRAEMTVHSASMTQAGEKVKVTNAPKGADSMQELAQLMQLITPLMTLASTGVQAANQLASANTSLLAAKSVTPVAQTGADGEATADGEPAPAAGGVGGGGGGGGIGGIGLGGIGTTATPLNPWSGTRSASVGGPSSGQGFSSAPESASAVRAGTVGGAGSPGYMPMGGAAGAAAGPRGAGDAGGDLPGFLVNAQHGDEVVGNLEGASLPVVGAAEQVSEPPPDRELTL</sequence>
<keyword evidence="3" id="KW-1185">Reference proteome</keyword>
<organism evidence="2 3">
    <name type="scientific">Nocardia bovistercoris</name>
    <dbReference type="NCBI Taxonomy" id="2785916"/>
    <lineage>
        <taxon>Bacteria</taxon>
        <taxon>Bacillati</taxon>
        <taxon>Actinomycetota</taxon>
        <taxon>Actinomycetes</taxon>
        <taxon>Mycobacteriales</taxon>
        <taxon>Nocardiaceae</taxon>
        <taxon>Nocardia</taxon>
    </lineage>
</organism>
<feature type="compositionally biased region" description="Polar residues" evidence="1">
    <location>
        <begin position="324"/>
        <end position="335"/>
    </location>
</feature>